<reference evidence="1 2" key="1">
    <citation type="submission" date="2021-07" db="EMBL/GenBank/DDBJ databases">
        <authorList>
            <person name="Palmer J.M."/>
        </authorList>
    </citation>
    <scope>NUCLEOTIDE SEQUENCE [LARGE SCALE GENOMIC DNA]</scope>
    <source>
        <strain evidence="1 2">AT_MEX2019</strain>
        <tissue evidence="1">Muscle</tissue>
    </source>
</reference>
<sequence>MPQSAADSSCLNALHDEAQPLNTLAGFMCVLPPNESVVLQSLVLLFSTSFHVFFINEGFVSQPVFSVITGAQFTVDTPRWMDFFPFKRKRHIFKIHTQFVPGPF</sequence>
<keyword evidence="2" id="KW-1185">Reference proteome</keyword>
<proteinExistence type="predicted"/>
<protein>
    <submittedName>
        <fullName evidence="1">Uncharacterized protein</fullName>
    </submittedName>
</protein>
<dbReference type="EMBL" id="JAHUTI010061781">
    <property type="protein sequence ID" value="MED6252539.1"/>
    <property type="molecule type" value="Genomic_DNA"/>
</dbReference>
<evidence type="ECO:0000313" key="2">
    <source>
        <dbReference type="Proteomes" id="UP001345963"/>
    </source>
</evidence>
<comment type="caution">
    <text evidence="1">The sequence shown here is derived from an EMBL/GenBank/DDBJ whole genome shotgun (WGS) entry which is preliminary data.</text>
</comment>
<organism evidence="1 2">
    <name type="scientific">Ataeniobius toweri</name>
    <dbReference type="NCBI Taxonomy" id="208326"/>
    <lineage>
        <taxon>Eukaryota</taxon>
        <taxon>Metazoa</taxon>
        <taxon>Chordata</taxon>
        <taxon>Craniata</taxon>
        <taxon>Vertebrata</taxon>
        <taxon>Euteleostomi</taxon>
        <taxon>Actinopterygii</taxon>
        <taxon>Neopterygii</taxon>
        <taxon>Teleostei</taxon>
        <taxon>Neoteleostei</taxon>
        <taxon>Acanthomorphata</taxon>
        <taxon>Ovalentaria</taxon>
        <taxon>Atherinomorphae</taxon>
        <taxon>Cyprinodontiformes</taxon>
        <taxon>Goodeidae</taxon>
        <taxon>Ataeniobius</taxon>
    </lineage>
</organism>
<gene>
    <name evidence="1" type="ORF">ATANTOWER_013136</name>
</gene>
<name>A0ABU7BSC5_9TELE</name>
<dbReference type="Proteomes" id="UP001345963">
    <property type="component" value="Unassembled WGS sequence"/>
</dbReference>
<accession>A0ABU7BSC5</accession>
<evidence type="ECO:0000313" key="1">
    <source>
        <dbReference type="EMBL" id="MED6252539.1"/>
    </source>
</evidence>